<keyword evidence="3" id="KW-1185">Reference proteome</keyword>
<dbReference type="Proteomes" id="UP000199024">
    <property type="component" value="Unassembled WGS sequence"/>
</dbReference>
<feature type="region of interest" description="Disordered" evidence="1">
    <location>
        <begin position="81"/>
        <end position="102"/>
    </location>
</feature>
<dbReference type="STRING" id="474950.SAMN05421771_0346"/>
<reference evidence="2 3" key="1">
    <citation type="submission" date="2016-10" db="EMBL/GenBank/DDBJ databases">
        <authorList>
            <person name="de Groot N.N."/>
        </authorList>
    </citation>
    <scope>NUCLEOTIDE SEQUENCE [LARGE SCALE GENOMIC DNA]</scope>
    <source>
        <strain evidence="2 3">DSM 21001</strain>
    </source>
</reference>
<evidence type="ECO:0000256" key="1">
    <source>
        <dbReference type="SAM" id="MobiDB-lite"/>
    </source>
</evidence>
<sequence>MPQCRYCRCFASGGSASPDVPYPEGSLNQQVKNLIQKLGEAIHESVSESEHIAGVVKNIREQGFDVLLMLEATIGLNELEMDEAESATPGEQAEEVEGPFTSSDLSFLKSLRISITEEDTEEVASDEPSE</sequence>
<proteinExistence type="predicted"/>
<evidence type="ECO:0000313" key="2">
    <source>
        <dbReference type="EMBL" id="SFR99150.1"/>
    </source>
</evidence>
<accession>A0A1I6L7D3</accession>
<gene>
    <name evidence="2" type="ORF">SAMN05421771_0346</name>
</gene>
<protein>
    <submittedName>
        <fullName evidence="2">Uncharacterized protein</fullName>
    </submittedName>
</protein>
<dbReference type="AlphaFoldDB" id="A0A1I6L7D3"/>
<dbReference type="EMBL" id="FOZL01000001">
    <property type="protein sequence ID" value="SFR99150.1"/>
    <property type="molecule type" value="Genomic_DNA"/>
</dbReference>
<evidence type="ECO:0000313" key="3">
    <source>
        <dbReference type="Proteomes" id="UP000199024"/>
    </source>
</evidence>
<organism evidence="2 3">
    <name type="scientific">Granulicella pectinivorans</name>
    <dbReference type="NCBI Taxonomy" id="474950"/>
    <lineage>
        <taxon>Bacteria</taxon>
        <taxon>Pseudomonadati</taxon>
        <taxon>Acidobacteriota</taxon>
        <taxon>Terriglobia</taxon>
        <taxon>Terriglobales</taxon>
        <taxon>Acidobacteriaceae</taxon>
        <taxon>Granulicella</taxon>
    </lineage>
</organism>
<name>A0A1I6L7D3_9BACT</name>